<dbReference type="EMBL" id="JAIWYP010000003">
    <property type="protein sequence ID" value="KAH3859199.1"/>
    <property type="molecule type" value="Genomic_DNA"/>
</dbReference>
<dbReference type="GO" id="GO:0005509">
    <property type="term" value="F:calcium ion binding"/>
    <property type="evidence" value="ECO:0007669"/>
    <property type="project" value="InterPro"/>
</dbReference>
<dbReference type="PANTHER" id="PTHR23048">
    <property type="entry name" value="MYOSIN LIGHT CHAIN 1, 3"/>
    <property type="match status" value="1"/>
</dbReference>
<dbReference type="AlphaFoldDB" id="A0A9D4R8P5"/>
<feature type="domain" description="EF-hand" evidence="4">
    <location>
        <begin position="134"/>
        <end position="169"/>
    </location>
</feature>
<sequence>MDLIHSRKLTQQEIAKRLSQLTESKIKEYREAFNLFDKNHDGIITTQKLGRVLRAMGLNPTEIEIQEMIDDVDPEDTGCLDFDSFLNIVASRKFDDEDHEDALKEAFRMFDKDGNGYIDAEELRVCMMNLGEKLTLEEVEEMIREVDIDFDGRMNYEEFVQLMCSNLKKIYVDERTLELFKPARRLKSSFSNQSVLVVDCSSTNINSIDAAVLECFGPFNSMNILVAVGPQ</sequence>
<organism evidence="5 6">
    <name type="scientific">Dreissena polymorpha</name>
    <name type="common">Zebra mussel</name>
    <name type="synonym">Mytilus polymorpha</name>
    <dbReference type="NCBI Taxonomy" id="45954"/>
    <lineage>
        <taxon>Eukaryota</taxon>
        <taxon>Metazoa</taxon>
        <taxon>Spiralia</taxon>
        <taxon>Lophotrochozoa</taxon>
        <taxon>Mollusca</taxon>
        <taxon>Bivalvia</taxon>
        <taxon>Autobranchia</taxon>
        <taxon>Heteroconchia</taxon>
        <taxon>Euheterodonta</taxon>
        <taxon>Imparidentia</taxon>
        <taxon>Neoheterodontei</taxon>
        <taxon>Myida</taxon>
        <taxon>Dreissenoidea</taxon>
        <taxon>Dreissenidae</taxon>
        <taxon>Dreissena</taxon>
    </lineage>
</organism>
<dbReference type="Proteomes" id="UP000828390">
    <property type="component" value="Unassembled WGS sequence"/>
</dbReference>
<keyword evidence="3" id="KW-0514">Muscle protein</keyword>
<dbReference type="Gene3D" id="1.10.238.10">
    <property type="entry name" value="EF-hand"/>
    <property type="match status" value="3"/>
</dbReference>
<dbReference type="PROSITE" id="PS00018">
    <property type="entry name" value="EF_HAND_1"/>
    <property type="match status" value="1"/>
</dbReference>
<feature type="domain" description="EF-hand" evidence="4">
    <location>
        <begin position="98"/>
        <end position="133"/>
    </location>
</feature>
<dbReference type="InterPro" id="IPR050230">
    <property type="entry name" value="CALM/Myosin/TropC-like"/>
</dbReference>
<dbReference type="InterPro" id="IPR011992">
    <property type="entry name" value="EF-hand-dom_pair"/>
</dbReference>
<dbReference type="PROSITE" id="PS50222">
    <property type="entry name" value="EF_HAND_2"/>
    <property type="match status" value="4"/>
</dbReference>
<name>A0A9D4R8P5_DREPO</name>
<dbReference type="FunFam" id="1.10.238.10:FF:000001">
    <property type="entry name" value="Calmodulin 1"/>
    <property type="match status" value="1"/>
</dbReference>
<evidence type="ECO:0000256" key="1">
    <source>
        <dbReference type="ARBA" id="ARBA00022737"/>
    </source>
</evidence>
<dbReference type="SUPFAM" id="SSF47473">
    <property type="entry name" value="EF-hand"/>
    <property type="match status" value="1"/>
</dbReference>
<keyword evidence="6" id="KW-1185">Reference proteome</keyword>
<proteinExistence type="predicted"/>
<reference evidence="5" key="1">
    <citation type="journal article" date="2019" name="bioRxiv">
        <title>The Genome of the Zebra Mussel, Dreissena polymorpha: A Resource for Invasive Species Research.</title>
        <authorList>
            <person name="McCartney M.A."/>
            <person name="Auch B."/>
            <person name="Kono T."/>
            <person name="Mallez S."/>
            <person name="Zhang Y."/>
            <person name="Obille A."/>
            <person name="Becker A."/>
            <person name="Abrahante J.E."/>
            <person name="Garbe J."/>
            <person name="Badalamenti J.P."/>
            <person name="Herman A."/>
            <person name="Mangelson H."/>
            <person name="Liachko I."/>
            <person name="Sullivan S."/>
            <person name="Sone E.D."/>
            <person name="Koren S."/>
            <person name="Silverstein K.A.T."/>
            <person name="Beckman K.B."/>
            <person name="Gohl D.M."/>
        </authorList>
    </citation>
    <scope>NUCLEOTIDE SEQUENCE</scope>
    <source>
        <strain evidence="5">Duluth1</strain>
        <tissue evidence="5">Whole animal</tissue>
    </source>
</reference>
<evidence type="ECO:0000256" key="2">
    <source>
        <dbReference type="ARBA" id="ARBA00022837"/>
    </source>
</evidence>
<feature type="domain" description="EF-hand" evidence="4">
    <location>
        <begin position="60"/>
        <end position="95"/>
    </location>
</feature>
<accession>A0A9D4R8P5</accession>
<evidence type="ECO:0000256" key="3">
    <source>
        <dbReference type="ARBA" id="ARBA00023179"/>
    </source>
</evidence>
<reference evidence="5" key="2">
    <citation type="submission" date="2020-11" db="EMBL/GenBank/DDBJ databases">
        <authorList>
            <person name="McCartney M.A."/>
            <person name="Auch B."/>
            <person name="Kono T."/>
            <person name="Mallez S."/>
            <person name="Becker A."/>
            <person name="Gohl D.M."/>
            <person name="Silverstein K.A.T."/>
            <person name="Koren S."/>
            <person name="Bechman K.B."/>
            <person name="Herman A."/>
            <person name="Abrahante J.E."/>
            <person name="Garbe J."/>
        </authorList>
    </citation>
    <scope>NUCLEOTIDE SEQUENCE</scope>
    <source>
        <strain evidence="5">Duluth1</strain>
        <tissue evidence="5">Whole animal</tissue>
    </source>
</reference>
<dbReference type="InterPro" id="IPR018247">
    <property type="entry name" value="EF_Hand_1_Ca_BS"/>
</dbReference>
<dbReference type="CDD" id="cd00051">
    <property type="entry name" value="EFh"/>
    <property type="match status" value="2"/>
</dbReference>
<dbReference type="SMART" id="SM00054">
    <property type="entry name" value="EFh"/>
    <property type="match status" value="4"/>
</dbReference>
<protein>
    <recommendedName>
        <fullName evidence="4">EF-hand domain-containing protein</fullName>
    </recommendedName>
</protein>
<gene>
    <name evidence="5" type="ORF">DPMN_101915</name>
</gene>
<comment type="caution">
    <text evidence="5">The sequence shown here is derived from an EMBL/GenBank/DDBJ whole genome shotgun (WGS) entry which is preliminary data.</text>
</comment>
<evidence type="ECO:0000259" key="4">
    <source>
        <dbReference type="PROSITE" id="PS50222"/>
    </source>
</evidence>
<dbReference type="PANTHER" id="PTHR23048:SF0">
    <property type="entry name" value="CALMODULIN LIKE 3"/>
    <property type="match status" value="1"/>
</dbReference>
<dbReference type="GO" id="GO:0016460">
    <property type="term" value="C:myosin II complex"/>
    <property type="evidence" value="ECO:0007669"/>
    <property type="project" value="TreeGrafter"/>
</dbReference>
<dbReference type="Pfam" id="PF13499">
    <property type="entry name" value="EF-hand_7"/>
    <property type="match status" value="2"/>
</dbReference>
<dbReference type="InterPro" id="IPR002048">
    <property type="entry name" value="EF_hand_dom"/>
</dbReference>
<keyword evidence="1" id="KW-0677">Repeat</keyword>
<evidence type="ECO:0000313" key="5">
    <source>
        <dbReference type="EMBL" id="KAH3859199.1"/>
    </source>
</evidence>
<evidence type="ECO:0000313" key="6">
    <source>
        <dbReference type="Proteomes" id="UP000828390"/>
    </source>
</evidence>
<feature type="domain" description="EF-hand" evidence="4">
    <location>
        <begin position="24"/>
        <end position="59"/>
    </location>
</feature>
<keyword evidence="2" id="KW-0106">Calcium</keyword>